<dbReference type="CDD" id="cd16713">
    <property type="entry name" value="RING-HC_BIRC2_3_7"/>
    <property type="match status" value="1"/>
</dbReference>
<dbReference type="GO" id="GO:0061630">
    <property type="term" value="F:ubiquitin protein ligase activity"/>
    <property type="evidence" value="ECO:0007669"/>
    <property type="project" value="TreeGrafter"/>
</dbReference>
<dbReference type="GO" id="GO:0005829">
    <property type="term" value="C:cytosol"/>
    <property type="evidence" value="ECO:0007669"/>
    <property type="project" value="UniProtKB-ARBA"/>
</dbReference>
<dbReference type="Pfam" id="PF00653">
    <property type="entry name" value="BIR"/>
    <property type="match status" value="3"/>
</dbReference>
<keyword evidence="4 6" id="KW-0863">Zinc-finger</keyword>
<evidence type="ECO:0000256" key="3">
    <source>
        <dbReference type="ARBA" id="ARBA00022723"/>
    </source>
</evidence>
<keyword evidence="10" id="KW-1185">Reference proteome</keyword>
<dbReference type="InterPro" id="IPR013083">
    <property type="entry name" value="Znf_RING/FYVE/PHD"/>
</dbReference>
<keyword evidence="5" id="KW-0862">Zinc</keyword>
<sequence length="535" mass="60851">MNSEESRLRTYAHWPENAPVDARRIAAAGFYYMGQGLEVQCFSCGGRISEWNIGDSVMSKHRVLDPFCPFVQNPILSGNIPLISDRRNSPNTSQENHSVYQNEKSRLETFTSWPIRSIVSPELLVKSGFYYTQIKDKVRCAYCQGVVEKWEVGDDPDIEHRRLFPNCSFIRNKMLSDMRIAHQSGISIRNSEVDSIEASYESLKELGVQDHRIPRHGKFSTYDSRLNTFSQWPPSLTQKPHDLAEAGFYFTGRGDQVRCFHCDGGLRLWEREDDPWLEHARWFPHCGFLLLIKGQEFVDEARAVGVQNIVGSKYNDVKTRGDSPVTRIHSVTEQQLQDLMNTPFVIATLQMGIEASRVKQALRQRMELVGVPFSTPEALVVAALEIQTEQLASAEGETWATPSNSPIHEHWRRRGSSPIRDNHSSTSDEESEEDTEEQQCSQQPKEAEIPPSVEPTPPHEDFVSNTPQVNSPLSLEEENRRLREARLCKICMDYEVGVVFLPCRHLITCVNCAHSLADCPLCRQAIKATVRTFLS</sequence>
<name>A0A9P0E7A9_NEZVI</name>
<dbReference type="GO" id="GO:0031398">
    <property type="term" value="P:positive regulation of protein ubiquitination"/>
    <property type="evidence" value="ECO:0007669"/>
    <property type="project" value="TreeGrafter"/>
</dbReference>
<feature type="domain" description="RING-type" evidence="8">
    <location>
        <begin position="488"/>
        <end position="523"/>
    </location>
</feature>
<dbReference type="FunFam" id="3.30.40.10:FF:000184">
    <property type="entry name" value="Baculoviral IAP repeat containing 2"/>
    <property type="match status" value="1"/>
</dbReference>
<dbReference type="GO" id="GO:0008270">
    <property type="term" value="F:zinc ion binding"/>
    <property type="evidence" value="ECO:0007669"/>
    <property type="project" value="UniProtKB-KW"/>
</dbReference>
<dbReference type="GO" id="GO:0070936">
    <property type="term" value="P:protein K48-linked ubiquitination"/>
    <property type="evidence" value="ECO:0007669"/>
    <property type="project" value="UniProtKB-ARBA"/>
</dbReference>
<dbReference type="GO" id="GO:0051726">
    <property type="term" value="P:regulation of cell cycle"/>
    <property type="evidence" value="ECO:0007669"/>
    <property type="project" value="TreeGrafter"/>
</dbReference>
<dbReference type="SUPFAM" id="SSF57924">
    <property type="entry name" value="Inhibitor of apoptosis (IAP) repeat"/>
    <property type="match status" value="3"/>
</dbReference>
<dbReference type="InterPro" id="IPR001841">
    <property type="entry name" value="Znf_RING"/>
</dbReference>
<dbReference type="PROSITE" id="PS50143">
    <property type="entry name" value="BIR_REPEAT_2"/>
    <property type="match status" value="3"/>
</dbReference>
<reference evidence="9" key="1">
    <citation type="submission" date="2022-01" db="EMBL/GenBank/DDBJ databases">
        <authorList>
            <person name="King R."/>
        </authorList>
    </citation>
    <scope>NUCLEOTIDE SEQUENCE</scope>
</reference>
<dbReference type="FunFam" id="1.10.1170.10:FF:000003">
    <property type="entry name" value="E3 ubiquitin-protein ligase XIAP"/>
    <property type="match status" value="1"/>
</dbReference>
<dbReference type="PANTHER" id="PTHR10044:SF139">
    <property type="entry name" value="DEATH-ASSOCIATED INHIBITOR OF APOPTOSIS 2"/>
    <property type="match status" value="1"/>
</dbReference>
<keyword evidence="2" id="KW-0053">Apoptosis</keyword>
<feature type="compositionally biased region" description="Acidic residues" evidence="7">
    <location>
        <begin position="427"/>
        <end position="437"/>
    </location>
</feature>
<dbReference type="GO" id="GO:0043066">
    <property type="term" value="P:negative regulation of apoptotic process"/>
    <property type="evidence" value="ECO:0007669"/>
    <property type="project" value="TreeGrafter"/>
</dbReference>
<feature type="compositionally biased region" description="Polar residues" evidence="7">
    <location>
        <begin position="463"/>
        <end position="472"/>
    </location>
</feature>
<dbReference type="GO" id="GO:0022416">
    <property type="term" value="P:chaeta development"/>
    <property type="evidence" value="ECO:0007669"/>
    <property type="project" value="UniProtKB-ARBA"/>
</dbReference>
<dbReference type="GO" id="GO:0006915">
    <property type="term" value="P:apoptotic process"/>
    <property type="evidence" value="ECO:0007669"/>
    <property type="project" value="UniProtKB-KW"/>
</dbReference>
<protein>
    <recommendedName>
        <fullName evidence="8">RING-type domain-containing protein</fullName>
    </recommendedName>
</protein>
<dbReference type="CDD" id="cd00022">
    <property type="entry name" value="BIR"/>
    <property type="match status" value="3"/>
</dbReference>
<dbReference type="SMART" id="SM00238">
    <property type="entry name" value="BIR"/>
    <property type="match status" value="3"/>
</dbReference>
<feature type="region of interest" description="Disordered" evidence="7">
    <location>
        <begin position="394"/>
        <end position="476"/>
    </location>
</feature>
<dbReference type="Pfam" id="PF13920">
    <property type="entry name" value="zf-C3HC4_3"/>
    <property type="match status" value="1"/>
</dbReference>
<proteinExistence type="inferred from homology"/>
<evidence type="ECO:0000256" key="1">
    <source>
        <dbReference type="ARBA" id="ARBA00006672"/>
    </source>
</evidence>
<dbReference type="Gene3D" id="3.30.40.10">
    <property type="entry name" value="Zinc/RING finger domain, C3HC4 (zinc finger)"/>
    <property type="match status" value="1"/>
</dbReference>
<dbReference type="InterPro" id="IPR001370">
    <property type="entry name" value="BIR_rpt"/>
</dbReference>
<evidence type="ECO:0000313" key="9">
    <source>
        <dbReference type="EMBL" id="CAH1389734.1"/>
    </source>
</evidence>
<dbReference type="PROSITE" id="PS50089">
    <property type="entry name" value="ZF_RING_2"/>
    <property type="match status" value="1"/>
</dbReference>
<gene>
    <name evidence="9" type="ORF">NEZAVI_LOCUS1071</name>
</gene>
<organism evidence="9 10">
    <name type="scientific">Nezara viridula</name>
    <name type="common">Southern green stink bug</name>
    <name type="synonym">Cimex viridulus</name>
    <dbReference type="NCBI Taxonomy" id="85310"/>
    <lineage>
        <taxon>Eukaryota</taxon>
        <taxon>Metazoa</taxon>
        <taxon>Ecdysozoa</taxon>
        <taxon>Arthropoda</taxon>
        <taxon>Hexapoda</taxon>
        <taxon>Insecta</taxon>
        <taxon>Pterygota</taxon>
        <taxon>Neoptera</taxon>
        <taxon>Paraneoptera</taxon>
        <taxon>Hemiptera</taxon>
        <taxon>Heteroptera</taxon>
        <taxon>Panheteroptera</taxon>
        <taxon>Pentatomomorpha</taxon>
        <taxon>Pentatomoidea</taxon>
        <taxon>Pentatomidae</taxon>
        <taxon>Pentatominae</taxon>
        <taxon>Nezara</taxon>
    </lineage>
</organism>
<accession>A0A9P0E7A9</accession>
<dbReference type="InterPro" id="IPR050784">
    <property type="entry name" value="IAP"/>
</dbReference>
<dbReference type="GO" id="GO:0031625">
    <property type="term" value="F:ubiquitin protein ligase binding"/>
    <property type="evidence" value="ECO:0007669"/>
    <property type="project" value="UniProtKB-ARBA"/>
</dbReference>
<evidence type="ECO:0000256" key="7">
    <source>
        <dbReference type="SAM" id="MobiDB-lite"/>
    </source>
</evidence>
<evidence type="ECO:0000256" key="6">
    <source>
        <dbReference type="PROSITE-ProRule" id="PRU00175"/>
    </source>
</evidence>
<dbReference type="GO" id="GO:0089720">
    <property type="term" value="F:caspase binding"/>
    <property type="evidence" value="ECO:0007669"/>
    <property type="project" value="UniProtKB-ARBA"/>
</dbReference>
<dbReference type="Gene3D" id="1.10.8.10">
    <property type="entry name" value="DNA helicase RuvA subunit, C-terminal domain"/>
    <property type="match status" value="1"/>
</dbReference>
<dbReference type="Proteomes" id="UP001152798">
    <property type="component" value="Chromosome 1"/>
</dbReference>
<dbReference type="GO" id="GO:0005634">
    <property type="term" value="C:nucleus"/>
    <property type="evidence" value="ECO:0007669"/>
    <property type="project" value="TreeGrafter"/>
</dbReference>
<evidence type="ECO:0000256" key="4">
    <source>
        <dbReference type="ARBA" id="ARBA00022771"/>
    </source>
</evidence>
<dbReference type="OrthoDB" id="774873at2759"/>
<dbReference type="EMBL" id="OV725077">
    <property type="protein sequence ID" value="CAH1389734.1"/>
    <property type="molecule type" value="Genomic_DNA"/>
</dbReference>
<comment type="similarity">
    <text evidence="1">Belongs to the IAP family.</text>
</comment>
<evidence type="ECO:0000313" key="10">
    <source>
        <dbReference type="Proteomes" id="UP001152798"/>
    </source>
</evidence>
<dbReference type="GO" id="GO:0043027">
    <property type="term" value="F:cysteine-type endopeptidase inhibitor activity involved in apoptotic process"/>
    <property type="evidence" value="ECO:0007669"/>
    <property type="project" value="UniProtKB-ARBA"/>
</dbReference>
<keyword evidence="3" id="KW-0479">Metal-binding</keyword>
<dbReference type="PROSITE" id="PS01282">
    <property type="entry name" value="BIR_REPEAT_1"/>
    <property type="match status" value="3"/>
</dbReference>
<evidence type="ECO:0000259" key="8">
    <source>
        <dbReference type="PROSITE" id="PS50089"/>
    </source>
</evidence>
<dbReference type="Gene3D" id="1.10.1170.10">
    <property type="entry name" value="Inhibitor Of Apoptosis Protein (2mihbC-IAP-1), Chain A"/>
    <property type="match status" value="3"/>
</dbReference>
<dbReference type="AlphaFoldDB" id="A0A9P0E7A9"/>
<evidence type="ECO:0000256" key="5">
    <source>
        <dbReference type="ARBA" id="ARBA00022833"/>
    </source>
</evidence>
<dbReference type="PANTHER" id="PTHR10044">
    <property type="entry name" value="INHIBITOR OF APOPTOSIS"/>
    <property type="match status" value="1"/>
</dbReference>
<dbReference type="SMART" id="SM00184">
    <property type="entry name" value="RING"/>
    <property type="match status" value="1"/>
</dbReference>
<dbReference type="GO" id="GO:0004869">
    <property type="term" value="F:cysteine-type endopeptidase inhibitor activity"/>
    <property type="evidence" value="ECO:0007669"/>
    <property type="project" value="UniProtKB-ARBA"/>
</dbReference>
<dbReference type="FunFam" id="1.10.1170.10:FF:000002">
    <property type="entry name" value="Baculoviral IAP repeat containing 7"/>
    <property type="match status" value="1"/>
</dbReference>
<evidence type="ECO:0000256" key="2">
    <source>
        <dbReference type="ARBA" id="ARBA00022703"/>
    </source>
</evidence>
<dbReference type="GO" id="GO:0048471">
    <property type="term" value="C:perinuclear region of cytoplasm"/>
    <property type="evidence" value="ECO:0007669"/>
    <property type="project" value="UniProtKB-ARBA"/>
</dbReference>